<organism evidence="2 3">
    <name type="scientific">Lasius niger</name>
    <name type="common">Black garden ant</name>
    <dbReference type="NCBI Taxonomy" id="67767"/>
    <lineage>
        <taxon>Eukaryota</taxon>
        <taxon>Metazoa</taxon>
        <taxon>Ecdysozoa</taxon>
        <taxon>Arthropoda</taxon>
        <taxon>Hexapoda</taxon>
        <taxon>Insecta</taxon>
        <taxon>Pterygota</taxon>
        <taxon>Neoptera</taxon>
        <taxon>Endopterygota</taxon>
        <taxon>Hymenoptera</taxon>
        <taxon>Apocrita</taxon>
        <taxon>Aculeata</taxon>
        <taxon>Formicoidea</taxon>
        <taxon>Formicidae</taxon>
        <taxon>Formicinae</taxon>
        <taxon>Lasius</taxon>
        <taxon>Lasius</taxon>
    </lineage>
</organism>
<protein>
    <submittedName>
        <fullName evidence="2">Spatacsin-like isoform x1 protein</fullName>
    </submittedName>
</protein>
<sequence length="172" mass="19710">DKKLNLANQCANQAQLVALQIGLLHTLPQNQQAVCLLNLKSDELDKILSQILNFPQALIVTRAYNYHTDWANLIYHHCILKGETKYLKEFMMVNNLTSTIVQDCARRYSLEKSINHSMIDNMKTLISELSDVECKYKLASQLGFKDIVEEMLNNPLVGSYLKDTIWKKGYTS</sequence>
<dbReference type="AlphaFoldDB" id="A0A0J7NY46"/>
<dbReference type="GO" id="GO:0048489">
    <property type="term" value="P:synaptic vesicle transport"/>
    <property type="evidence" value="ECO:0007669"/>
    <property type="project" value="TreeGrafter"/>
</dbReference>
<accession>A0A0J7NY46</accession>
<dbReference type="GO" id="GO:0007409">
    <property type="term" value="P:axonogenesis"/>
    <property type="evidence" value="ECO:0007669"/>
    <property type="project" value="TreeGrafter"/>
</dbReference>
<dbReference type="GO" id="GO:0030424">
    <property type="term" value="C:axon"/>
    <property type="evidence" value="ECO:0007669"/>
    <property type="project" value="TreeGrafter"/>
</dbReference>
<evidence type="ECO:0000259" key="1">
    <source>
        <dbReference type="Pfam" id="PF14649"/>
    </source>
</evidence>
<feature type="domain" description="Spatacsin C-terminal" evidence="1">
    <location>
        <begin position="1"/>
        <end position="109"/>
    </location>
</feature>
<dbReference type="STRING" id="67767.A0A0J7NY46"/>
<dbReference type="Pfam" id="PF14649">
    <property type="entry name" value="Spatacsin_C"/>
    <property type="match status" value="1"/>
</dbReference>
<dbReference type="GO" id="GO:0030425">
    <property type="term" value="C:dendrite"/>
    <property type="evidence" value="ECO:0007669"/>
    <property type="project" value="TreeGrafter"/>
</dbReference>
<dbReference type="GO" id="GO:0045202">
    <property type="term" value="C:synapse"/>
    <property type="evidence" value="ECO:0007669"/>
    <property type="project" value="TreeGrafter"/>
</dbReference>
<feature type="non-terminal residue" evidence="2">
    <location>
        <position position="1"/>
    </location>
</feature>
<reference evidence="2 3" key="1">
    <citation type="submission" date="2015-04" db="EMBL/GenBank/DDBJ databases">
        <title>Lasius niger genome sequencing.</title>
        <authorList>
            <person name="Konorov E.A."/>
            <person name="Nikitin M.A."/>
            <person name="Kirill M.V."/>
            <person name="Chang P."/>
        </authorList>
    </citation>
    <scope>NUCLEOTIDE SEQUENCE [LARGE SCALE GENOMIC DNA]</scope>
    <source>
        <tissue evidence="2">Whole</tissue>
    </source>
</reference>
<dbReference type="OrthoDB" id="2018754at2759"/>
<dbReference type="InterPro" id="IPR028107">
    <property type="entry name" value="Spatacsin_C_dom"/>
</dbReference>
<dbReference type="PaxDb" id="67767-A0A0J7NY46"/>
<dbReference type="Proteomes" id="UP000036403">
    <property type="component" value="Unassembled WGS sequence"/>
</dbReference>
<evidence type="ECO:0000313" key="3">
    <source>
        <dbReference type="Proteomes" id="UP000036403"/>
    </source>
</evidence>
<proteinExistence type="predicted"/>
<dbReference type="GO" id="GO:0005737">
    <property type="term" value="C:cytoplasm"/>
    <property type="evidence" value="ECO:0007669"/>
    <property type="project" value="TreeGrafter"/>
</dbReference>
<dbReference type="GO" id="GO:0007268">
    <property type="term" value="P:chemical synaptic transmission"/>
    <property type="evidence" value="ECO:0007669"/>
    <property type="project" value="TreeGrafter"/>
</dbReference>
<dbReference type="GO" id="GO:0008088">
    <property type="term" value="P:axo-dendritic transport"/>
    <property type="evidence" value="ECO:0007669"/>
    <property type="project" value="TreeGrafter"/>
</dbReference>
<evidence type="ECO:0000313" key="2">
    <source>
        <dbReference type="EMBL" id="KMQ97325.1"/>
    </source>
</evidence>
<keyword evidence="3" id="KW-1185">Reference proteome</keyword>
<dbReference type="InterPro" id="IPR028103">
    <property type="entry name" value="Spatacsin"/>
</dbReference>
<name>A0A0J7NY46_LASNI</name>
<dbReference type="PANTHER" id="PTHR13650">
    <property type="entry name" value="SPATACSIN"/>
    <property type="match status" value="1"/>
</dbReference>
<dbReference type="EMBL" id="LBMM01000870">
    <property type="protein sequence ID" value="KMQ97325.1"/>
    <property type="molecule type" value="Genomic_DNA"/>
</dbReference>
<comment type="caution">
    <text evidence="2">The sequence shown here is derived from an EMBL/GenBank/DDBJ whole genome shotgun (WGS) entry which is preliminary data.</text>
</comment>
<dbReference type="PANTHER" id="PTHR13650:SF0">
    <property type="entry name" value="SPATACSIN"/>
    <property type="match status" value="1"/>
</dbReference>
<gene>
    <name evidence="2" type="ORF">RF55_2343</name>
</gene>